<dbReference type="OMA" id="VFFFMEF"/>
<feature type="region of interest" description="Disordered" evidence="9">
    <location>
        <begin position="1"/>
        <end position="63"/>
    </location>
</feature>
<evidence type="ECO:0000256" key="9">
    <source>
        <dbReference type="SAM" id="MobiDB-lite"/>
    </source>
</evidence>
<dbReference type="EMBL" id="ASPP01000499">
    <property type="protein sequence ID" value="ETO36596.1"/>
    <property type="molecule type" value="Genomic_DNA"/>
</dbReference>
<evidence type="ECO:0000313" key="11">
    <source>
        <dbReference type="Proteomes" id="UP000023152"/>
    </source>
</evidence>
<reference evidence="10 11" key="1">
    <citation type="journal article" date="2013" name="Curr. Biol.">
        <title>The Genome of the Foraminiferan Reticulomyxa filosa.</title>
        <authorList>
            <person name="Glockner G."/>
            <person name="Hulsmann N."/>
            <person name="Schleicher M."/>
            <person name="Noegel A.A."/>
            <person name="Eichinger L."/>
            <person name="Gallinger C."/>
            <person name="Pawlowski J."/>
            <person name="Sierra R."/>
            <person name="Euteneuer U."/>
            <person name="Pillet L."/>
            <person name="Moustafa A."/>
            <person name="Platzer M."/>
            <person name="Groth M."/>
            <person name="Szafranski K."/>
            <person name="Schliwa M."/>
        </authorList>
    </citation>
    <scope>NUCLEOTIDE SEQUENCE [LARGE SCALE GENOMIC DNA]</scope>
</reference>
<dbReference type="GO" id="GO:0032259">
    <property type="term" value="P:methylation"/>
    <property type="evidence" value="ECO:0007669"/>
    <property type="project" value="UniProtKB-KW"/>
</dbReference>
<evidence type="ECO:0000256" key="7">
    <source>
        <dbReference type="ARBA" id="ARBA00023242"/>
    </source>
</evidence>
<sequence>MGKGYHKKQKERKEFLEKQKRLRKKRQLRKEQKVEKKLQKKVSLQNAKEAKEDKEKVIPITKWEERQNYQHFLKRQENHRISASQRIRELLEQSKKKKQKRNNPIKKRNVTSDSFIDESTDNEEEENIDDNDDSMNNNKKIKKEKEKEKEKKLKNKNNNNKKKSIENELEERLGGAQFRWMNEFLYTRKGSDALEYVETNENAKKEFEDYHKTYNRIIDENWPMSPIQNIIKWLGKYINENKNKKNLVIADFGCGDAKIARYFNSNKEKFKTHCNILVHSFDLCAINSYVTPCDITNVPLKDACIDIAIFCLSLMGTNYHQYLEECHRVLLPNGIVNIAEVRSRLLNLNQFKKLLHWLGFDVTKVDLNNTHFITIQAIKSPNRQPVGVPFNFDGTKILKPCAYKKR</sequence>
<dbReference type="GO" id="GO:0005730">
    <property type="term" value="C:nucleolus"/>
    <property type="evidence" value="ECO:0007669"/>
    <property type="project" value="UniProtKB-SubCell"/>
</dbReference>
<evidence type="ECO:0000256" key="8">
    <source>
        <dbReference type="RuleBase" id="RU365074"/>
    </source>
</evidence>
<evidence type="ECO:0000313" key="10">
    <source>
        <dbReference type="EMBL" id="ETO36596.1"/>
    </source>
</evidence>
<comment type="similarity">
    <text evidence="2 8">Belongs to the methyltransferase superfamily. RRP8 family.</text>
</comment>
<dbReference type="InterPro" id="IPR042036">
    <property type="entry name" value="RRP8_N"/>
</dbReference>
<feature type="compositionally biased region" description="Basic and acidic residues" evidence="9">
    <location>
        <begin position="48"/>
        <end position="63"/>
    </location>
</feature>
<dbReference type="EC" id="2.1.1.-" evidence="8"/>
<dbReference type="PANTHER" id="PTHR12787:SF0">
    <property type="entry name" value="RIBOSOMAL RNA-PROCESSING PROTEIN 8"/>
    <property type="match status" value="1"/>
</dbReference>
<gene>
    <name evidence="10" type="ORF">RFI_00466</name>
</gene>
<keyword evidence="6 8" id="KW-0949">S-adenosyl-L-methionine</keyword>
<dbReference type="Pfam" id="PF05148">
    <property type="entry name" value="Methyltransf_8"/>
    <property type="match status" value="1"/>
</dbReference>
<dbReference type="GO" id="GO:0006364">
    <property type="term" value="P:rRNA processing"/>
    <property type="evidence" value="ECO:0007669"/>
    <property type="project" value="UniProtKB-UniRule"/>
</dbReference>
<keyword evidence="7 8" id="KW-0539">Nucleus</keyword>
<proteinExistence type="inferred from homology"/>
<dbReference type="PANTHER" id="PTHR12787">
    <property type="entry name" value="RIBOSOMAL RNA-PROCESSING PROTEIN 8"/>
    <property type="match status" value="1"/>
</dbReference>
<dbReference type="AlphaFoldDB" id="X6PEE4"/>
<accession>X6PEE4</accession>
<feature type="compositionally biased region" description="Basic residues" evidence="9">
    <location>
        <begin position="95"/>
        <end position="109"/>
    </location>
</feature>
<feature type="compositionally biased region" description="Acidic residues" evidence="9">
    <location>
        <begin position="115"/>
        <end position="133"/>
    </location>
</feature>
<evidence type="ECO:0000256" key="6">
    <source>
        <dbReference type="ARBA" id="ARBA00022691"/>
    </source>
</evidence>
<dbReference type="InterPro" id="IPR007823">
    <property type="entry name" value="RRP8"/>
</dbReference>
<comment type="function">
    <text evidence="8">Probable methyltransferase required to silence rDNA.</text>
</comment>
<comment type="subcellular location">
    <subcellularLocation>
        <location evidence="1 8">Nucleus</location>
        <location evidence="1 8">Nucleolus</location>
    </subcellularLocation>
</comment>
<dbReference type="Gene3D" id="1.10.10.2150">
    <property type="entry name" value="Ribosomal RNA-processing protein 8, N-terminal domain"/>
    <property type="match status" value="1"/>
</dbReference>
<feature type="compositionally biased region" description="Basic residues" evidence="9">
    <location>
        <begin position="152"/>
        <end position="162"/>
    </location>
</feature>
<evidence type="ECO:0000256" key="2">
    <source>
        <dbReference type="ARBA" id="ARBA00006301"/>
    </source>
</evidence>
<keyword evidence="3 8" id="KW-0698">rRNA processing</keyword>
<evidence type="ECO:0000256" key="4">
    <source>
        <dbReference type="ARBA" id="ARBA00022603"/>
    </source>
</evidence>
<keyword evidence="4 8" id="KW-0489">Methyltransferase</keyword>
<dbReference type="Proteomes" id="UP000023152">
    <property type="component" value="Unassembled WGS sequence"/>
</dbReference>
<comment type="caution">
    <text evidence="10">The sequence shown here is derived from an EMBL/GenBank/DDBJ whole genome shotgun (WGS) entry which is preliminary data.</text>
</comment>
<feature type="region of interest" description="Disordered" evidence="9">
    <location>
        <begin position="93"/>
        <end position="166"/>
    </location>
</feature>
<evidence type="ECO:0000256" key="5">
    <source>
        <dbReference type="ARBA" id="ARBA00022679"/>
    </source>
</evidence>
<evidence type="ECO:0000256" key="3">
    <source>
        <dbReference type="ARBA" id="ARBA00022552"/>
    </source>
</evidence>
<keyword evidence="5 8" id="KW-0808">Transferase</keyword>
<dbReference type="OrthoDB" id="10258825at2759"/>
<dbReference type="Gene3D" id="3.40.50.150">
    <property type="entry name" value="Vaccinia Virus protein VP39"/>
    <property type="match status" value="1"/>
</dbReference>
<feature type="compositionally biased region" description="Basic residues" evidence="9">
    <location>
        <begin position="1"/>
        <end position="10"/>
    </location>
</feature>
<protein>
    <recommendedName>
        <fullName evidence="8">Ribosomal RNA-processing protein 8</fullName>
        <ecNumber evidence="8">2.1.1.-</ecNumber>
    </recommendedName>
</protein>
<dbReference type="SUPFAM" id="SSF53335">
    <property type="entry name" value="S-adenosyl-L-methionine-dependent methyltransferases"/>
    <property type="match status" value="1"/>
</dbReference>
<dbReference type="GO" id="GO:0008168">
    <property type="term" value="F:methyltransferase activity"/>
    <property type="evidence" value="ECO:0007669"/>
    <property type="project" value="UniProtKB-KW"/>
</dbReference>
<organism evidence="10 11">
    <name type="scientific">Reticulomyxa filosa</name>
    <dbReference type="NCBI Taxonomy" id="46433"/>
    <lineage>
        <taxon>Eukaryota</taxon>
        <taxon>Sar</taxon>
        <taxon>Rhizaria</taxon>
        <taxon>Retaria</taxon>
        <taxon>Foraminifera</taxon>
        <taxon>Monothalamids</taxon>
        <taxon>Reticulomyxidae</taxon>
        <taxon>Reticulomyxa</taxon>
    </lineage>
</organism>
<dbReference type="InterPro" id="IPR029063">
    <property type="entry name" value="SAM-dependent_MTases_sf"/>
</dbReference>
<name>X6PEE4_RETFI</name>
<evidence type="ECO:0000256" key="1">
    <source>
        <dbReference type="ARBA" id="ARBA00004604"/>
    </source>
</evidence>
<keyword evidence="11" id="KW-1185">Reference proteome</keyword>